<sequence length="115" mass="12574">MEQLSVLLVAYSLTAEKPNGCTEQPRDVTYKTAYYQPTPAPSFPFEHAVGVFDSDPGYSWEAGDADGCDASWSVTMTNCQSVHPSEQITSIGAKNMIVSTEQQWNINHIKGKPSS</sequence>
<organism evidence="1 2">
    <name type="scientific">Metarhizium humberi</name>
    <dbReference type="NCBI Taxonomy" id="2596975"/>
    <lineage>
        <taxon>Eukaryota</taxon>
        <taxon>Fungi</taxon>
        <taxon>Dikarya</taxon>
        <taxon>Ascomycota</taxon>
        <taxon>Pezizomycotina</taxon>
        <taxon>Sordariomycetes</taxon>
        <taxon>Hypocreomycetidae</taxon>
        <taxon>Hypocreales</taxon>
        <taxon>Clavicipitaceae</taxon>
        <taxon>Metarhizium</taxon>
    </lineage>
</organism>
<evidence type="ECO:0000313" key="2">
    <source>
        <dbReference type="Proteomes" id="UP000764110"/>
    </source>
</evidence>
<comment type="caution">
    <text evidence="1">The sequence shown here is derived from an EMBL/GenBank/DDBJ whole genome shotgun (WGS) entry which is preliminary data.</text>
</comment>
<dbReference type="AlphaFoldDB" id="A0A9P8M162"/>
<keyword evidence="2" id="KW-1185">Reference proteome</keyword>
<dbReference type="Proteomes" id="UP000764110">
    <property type="component" value="Unassembled WGS sequence"/>
</dbReference>
<name>A0A9P8M162_9HYPO</name>
<gene>
    <name evidence="1" type="ORF">MHUMG1_10373</name>
</gene>
<evidence type="ECO:0000313" key="1">
    <source>
        <dbReference type="EMBL" id="KAH0591928.1"/>
    </source>
</evidence>
<protein>
    <submittedName>
        <fullName evidence="1">Uncharacterized protein</fullName>
    </submittedName>
</protein>
<dbReference type="EMBL" id="JACEFI010000042">
    <property type="protein sequence ID" value="KAH0591928.1"/>
    <property type="molecule type" value="Genomic_DNA"/>
</dbReference>
<reference evidence="1 2" key="1">
    <citation type="submission" date="2020-07" db="EMBL/GenBank/DDBJ databases">
        <title>Metarhizium humberi genome.</title>
        <authorList>
            <person name="Lysoe E."/>
        </authorList>
    </citation>
    <scope>NUCLEOTIDE SEQUENCE [LARGE SCALE GENOMIC DNA]</scope>
    <source>
        <strain evidence="1 2">ESALQ1638</strain>
    </source>
</reference>
<accession>A0A9P8M162</accession>
<dbReference type="InterPro" id="IPR012334">
    <property type="entry name" value="Pectin_lyas_fold"/>
</dbReference>
<proteinExistence type="predicted"/>
<dbReference type="Gene3D" id="2.160.20.10">
    <property type="entry name" value="Single-stranded right-handed beta-helix, Pectin lyase-like"/>
    <property type="match status" value="1"/>
</dbReference>